<comment type="catalytic activity">
    <reaction evidence="13">
        <text>1-O-(1,2-saturated-alkyl)-sn-glycerol + (6R)-L-erythro-5,6,7,8-tetrahydrobiopterin + O2 = a 1-(1-hydroxyalkyl)-sn-glycerol + (6R)-L-erythro-6,7-dihydrobiopterin + H2O</text>
        <dbReference type="Rhea" id="RHEA:36255"/>
        <dbReference type="ChEBI" id="CHEBI:15377"/>
        <dbReference type="ChEBI" id="CHEBI:15379"/>
        <dbReference type="ChEBI" id="CHEBI:43120"/>
        <dbReference type="ChEBI" id="CHEBI:59560"/>
        <dbReference type="ChEBI" id="CHEBI:73418"/>
        <dbReference type="ChEBI" id="CHEBI:83957"/>
        <dbReference type="EC" id="1.14.16.5"/>
    </reaction>
</comment>
<evidence type="ECO:0000256" key="11">
    <source>
        <dbReference type="ARBA" id="ARBA00039026"/>
    </source>
</evidence>
<dbReference type="InterPro" id="IPR056853">
    <property type="entry name" value="AGMP_C"/>
</dbReference>
<dbReference type="GO" id="GO:0006643">
    <property type="term" value="P:membrane lipid metabolic process"/>
    <property type="evidence" value="ECO:0007669"/>
    <property type="project" value="TreeGrafter"/>
</dbReference>
<accession>A0AAE1QG38</accession>
<feature type="transmembrane region" description="Helical" evidence="14">
    <location>
        <begin position="390"/>
        <end position="410"/>
    </location>
</feature>
<keyword evidence="3 14" id="KW-0812">Transmembrane</keyword>
<evidence type="ECO:0000256" key="14">
    <source>
        <dbReference type="SAM" id="Phobius"/>
    </source>
</evidence>
<protein>
    <recommendedName>
        <fullName evidence="12">Alkylglycerol monooxygenase</fullName>
        <ecNumber evidence="11">1.14.16.5</ecNumber>
    </recommendedName>
</protein>
<feature type="transmembrane region" description="Helical" evidence="14">
    <location>
        <begin position="35"/>
        <end position="53"/>
    </location>
</feature>
<dbReference type="GO" id="GO:0008610">
    <property type="term" value="P:lipid biosynthetic process"/>
    <property type="evidence" value="ECO:0007669"/>
    <property type="project" value="InterPro"/>
</dbReference>
<feature type="domain" description="Fatty acid hydroxylase" evidence="15">
    <location>
        <begin position="109"/>
        <end position="240"/>
    </location>
</feature>
<feature type="transmembrane region" description="Helical" evidence="14">
    <location>
        <begin position="355"/>
        <end position="378"/>
    </location>
</feature>
<evidence type="ECO:0000256" key="1">
    <source>
        <dbReference type="ARBA" id="ARBA00001962"/>
    </source>
</evidence>
<dbReference type="Pfam" id="PF24858">
    <property type="entry name" value="AGMP_C"/>
    <property type="match status" value="1"/>
</dbReference>
<evidence type="ECO:0000259" key="16">
    <source>
        <dbReference type="Pfam" id="PF24858"/>
    </source>
</evidence>
<evidence type="ECO:0000256" key="5">
    <source>
        <dbReference type="ARBA" id="ARBA00022989"/>
    </source>
</evidence>
<comment type="caution">
    <text evidence="17">The sequence shown here is derived from an EMBL/GenBank/DDBJ whole genome shotgun (WGS) entry which is preliminary data.</text>
</comment>
<dbReference type="GO" id="GO:0005789">
    <property type="term" value="C:endoplasmic reticulum membrane"/>
    <property type="evidence" value="ECO:0007669"/>
    <property type="project" value="UniProtKB-SubCell"/>
</dbReference>
<dbReference type="InterPro" id="IPR051689">
    <property type="entry name" value="Sterol_desaturase/TMEM195"/>
</dbReference>
<sequence length="450" mass="51998">MSGALRQLGLMLYVVDRNSTTFETQEEVPKYLNEAIPTFTLLLLLEFVVLFVAGHGRVRMGDVLTSSGHGLLYDISKLVVHYGELSLYQWLYQYRVLDLDWRSVGTWWMAALFIDLAYYWYHRAVHEVNLGWAAHQVHHSSQDYNLSTALRQSVFQHFFALPAYTPLALLGIPLPAIIVHIQLNLLYQFWIHTELVGTLGPLEWVFNTPSHHRVHHGANKWCLDRNYGGVLIIWDRLFGTFEAERRNQPGQEIAYGLVGQPQTYNTLYLQLFYYQAVFTKAFSMSTWGDFFRALFYGPGWTPGNPRLGDPTTFPDVKAPRPLYGPEVPLWQQVYATTHYFICLILQQILVTNSQVLSWDVMVCHLAFIVVTLGVIGGIYDRRWWWVGLDWIRCITFLAYWTHVVVSVIPWPLLDSLVASLMVASVILQTSRAFTHLWTSLTTHKKIIKRD</sequence>
<proteinExistence type="inferred from homology"/>
<evidence type="ECO:0000256" key="2">
    <source>
        <dbReference type="ARBA" id="ARBA00004477"/>
    </source>
</evidence>
<keyword evidence="18" id="KW-1185">Reference proteome</keyword>
<evidence type="ECO:0000256" key="3">
    <source>
        <dbReference type="ARBA" id="ARBA00022692"/>
    </source>
</evidence>
<evidence type="ECO:0000256" key="12">
    <source>
        <dbReference type="ARBA" id="ARBA00040992"/>
    </source>
</evidence>
<dbReference type="Pfam" id="PF04116">
    <property type="entry name" value="FA_hydroxylase"/>
    <property type="match status" value="1"/>
</dbReference>
<evidence type="ECO:0000256" key="6">
    <source>
        <dbReference type="ARBA" id="ARBA00023002"/>
    </source>
</evidence>
<keyword evidence="7" id="KW-0408">Iron</keyword>
<dbReference type="EC" id="1.14.16.5" evidence="11"/>
<keyword evidence="6" id="KW-0560">Oxidoreductase</keyword>
<feature type="transmembrane region" description="Helical" evidence="14">
    <location>
        <begin position="167"/>
        <end position="187"/>
    </location>
</feature>
<gene>
    <name evidence="17" type="ORF">Pmani_003799</name>
</gene>
<dbReference type="InterPro" id="IPR006694">
    <property type="entry name" value="Fatty_acid_hydroxylase"/>
</dbReference>
<dbReference type="GO" id="GO:0050479">
    <property type="term" value="F:glyceryl-ether monooxygenase activity"/>
    <property type="evidence" value="ECO:0007669"/>
    <property type="project" value="UniProtKB-EC"/>
</dbReference>
<dbReference type="AlphaFoldDB" id="A0AAE1QG38"/>
<evidence type="ECO:0000259" key="15">
    <source>
        <dbReference type="Pfam" id="PF04116"/>
    </source>
</evidence>
<feature type="domain" description="Alkylglycerol monooxygenase C-terminal" evidence="16">
    <location>
        <begin position="332"/>
        <end position="399"/>
    </location>
</feature>
<evidence type="ECO:0000256" key="4">
    <source>
        <dbReference type="ARBA" id="ARBA00022824"/>
    </source>
</evidence>
<name>A0AAE1QG38_9EUCA</name>
<dbReference type="GO" id="GO:0005506">
    <property type="term" value="F:iron ion binding"/>
    <property type="evidence" value="ECO:0007669"/>
    <property type="project" value="InterPro"/>
</dbReference>
<evidence type="ECO:0000313" key="18">
    <source>
        <dbReference type="Proteomes" id="UP001292094"/>
    </source>
</evidence>
<evidence type="ECO:0000313" key="17">
    <source>
        <dbReference type="EMBL" id="KAK4325630.1"/>
    </source>
</evidence>
<dbReference type="PANTHER" id="PTHR21624">
    <property type="entry name" value="STEROL DESATURASE-RELATED PROTEIN"/>
    <property type="match status" value="1"/>
</dbReference>
<reference evidence="17" key="1">
    <citation type="submission" date="2023-11" db="EMBL/GenBank/DDBJ databases">
        <title>Genome assemblies of two species of porcelain crab, Petrolisthes cinctipes and Petrolisthes manimaculis (Anomura: Porcellanidae).</title>
        <authorList>
            <person name="Angst P."/>
        </authorList>
    </citation>
    <scope>NUCLEOTIDE SEQUENCE</scope>
    <source>
        <strain evidence="17">PB745_02</strain>
        <tissue evidence="17">Gill</tissue>
    </source>
</reference>
<comment type="cofactor">
    <cofactor evidence="1">
        <name>Fe cation</name>
        <dbReference type="ChEBI" id="CHEBI:24875"/>
    </cofactor>
</comment>
<evidence type="ECO:0000256" key="10">
    <source>
        <dbReference type="ARBA" id="ARBA00038190"/>
    </source>
</evidence>
<keyword evidence="4" id="KW-0256">Endoplasmic reticulum</keyword>
<keyword evidence="5 14" id="KW-1133">Transmembrane helix</keyword>
<keyword evidence="9 14" id="KW-0472">Membrane</keyword>
<evidence type="ECO:0000256" key="8">
    <source>
        <dbReference type="ARBA" id="ARBA00023098"/>
    </source>
</evidence>
<organism evidence="17 18">
    <name type="scientific">Petrolisthes manimaculis</name>
    <dbReference type="NCBI Taxonomy" id="1843537"/>
    <lineage>
        <taxon>Eukaryota</taxon>
        <taxon>Metazoa</taxon>
        <taxon>Ecdysozoa</taxon>
        <taxon>Arthropoda</taxon>
        <taxon>Crustacea</taxon>
        <taxon>Multicrustacea</taxon>
        <taxon>Malacostraca</taxon>
        <taxon>Eumalacostraca</taxon>
        <taxon>Eucarida</taxon>
        <taxon>Decapoda</taxon>
        <taxon>Pleocyemata</taxon>
        <taxon>Anomura</taxon>
        <taxon>Galatheoidea</taxon>
        <taxon>Porcellanidae</taxon>
        <taxon>Petrolisthes</taxon>
    </lineage>
</organism>
<evidence type="ECO:0000256" key="7">
    <source>
        <dbReference type="ARBA" id="ARBA00023004"/>
    </source>
</evidence>
<evidence type="ECO:0000256" key="13">
    <source>
        <dbReference type="ARBA" id="ARBA00047556"/>
    </source>
</evidence>
<comment type="subcellular location">
    <subcellularLocation>
        <location evidence="2">Endoplasmic reticulum membrane</location>
        <topology evidence="2">Multi-pass membrane protein</topology>
    </subcellularLocation>
</comment>
<evidence type="ECO:0000256" key="9">
    <source>
        <dbReference type="ARBA" id="ARBA00023136"/>
    </source>
</evidence>
<dbReference type="PANTHER" id="PTHR21624:SF1">
    <property type="entry name" value="ALKYLGLYCEROL MONOOXYGENASE"/>
    <property type="match status" value="1"/>
</dbReference>
<comment type="similarity">
    <text evidence="10">Belongs to the sterol desaturase family. TMEM195 subfamily.</text>
</comment>
<keyword evidence="8" id="KW-0443">Lipid metabolism</keyword>
<dbReference type="Proteomes" id="UP001292094">
    <property type="component" value="Unassembled WGS sequence"/>
</dbReference>
<dbReference type="EMBL" id="JAWZYT010000267">
    <property type="protein sequence ID" value="KAK4325630.1"/>
    <property type="molecule type" value="Genomic_DNA"/>
</dbReference>